<evidence type="ECO:0000256" key="2">
    <source>
        <dbReference type="ARBA" id="ARBA00022475"/>
    </source>
</evidence>
<dbReference type="AlphaFoldDB" id="A0A512CI91"/>
<dbReference type="PANTHER" id="PTHR30294:SF29">
    <property type="entry name" value="MULTIDRUG ABC TRANSPORTER PERMEASE YBHS-RELATED"/>
    <property type="match status" value="1"/>
</dbReference>
<dbReference type="GO" id="GO:0140359">
    <property type="term" value="F:ABC-type transporter activity"/>
    <property type="evidence" value="ECO:0007669"/>
    <property type="project" value="InterPro"/>
</dbReference>
<keyword evidence="5 6" id="KW-0472">Membrane</keyword>
<evidence type="ECO:0000256" key="4">
    <source>
        <dbReference type="ARBA" id="ARBA00022989"/>
    </source>
</evidence>
<feature type="transmembrane region" description="Helical" evidence="6">
    <location>
        <begin position="392"/>
        <end position="411"/>
    </location>
</feature>
<dbReference type="EMBL" id="BJYV01000029">
    <property type="protein sequence ID" value="GEO23919.1"/>
    <property type="molecule type" value="Genomic_DNA"/>
</dbReference>
<evidence type="ECO:0000256" key="1">
    <source>
        <dbReference type="ARBA" id="ARBA00004651"/>
    </source>
</evidence>
<name>A0A512CI91_9BACT</name>
<feature type="transmembrane region" description="Helical" evidence="6">
    <location>
        <begin position="242"/>
        <end position="262"/>
    </location>
</feature>
<evidence type="ECO:0000313" key="9">
    <source>
        <dbReference type="Proteomes" id="UP000321301"/>
    </source>
</evidence>
<keyword evidence="2" id="KW-1003">Cell membrane</keyword>
<protein>
    <submittedName>
        <fullName evidence="8">ABC transporter permease</fullName>
    </submittedName>
</protein>
<dbReference type="InterPro" id="IPR013525">
    <property type="entry name" value="ABC2_TM"/>
</dbReference>
<feature type="transmembrane region" description="Helical" evidence="6">
    <location>
        <begin position="177"/>
        <end position="196"/>
    </location>
</feature>
<feature type="transmembrane region" description="Helical" evidence="6">
    <location>
        <begin position="216"/>
        <end position="236"/>
    </location>
</feature>
<dbReference type="Proteomes" id="UP000321301">
    <property type="component" value="Unassembled WGS sequence"/>
</dbReference>
<feature type="transmembrane region" description="Helical" evidence="6">
    <location>
        <begin position="337"/>
        <end position="357"/>
    </location>
</feature>
<keyword evidence="4 6" id="KW-1133">Transmembrane helix</keyword>
<dbReference type="PANTHER" id="PTHR30294">
    <property type="entry name" value="MEMBRANE COMPONENT OF ABC TRANSPORTER YHHJ-RELATED"/>
    <property type="match status" value="1"/>
</dbReference>
<feature type="transmembrane region" description="Helical" evidence="6">
    <location>
        <begin position="302"/>
        <end position="325"/>
    </location>
</feature>
<proteinExistence type="predicted"/>
<reference evidence="8 9" key="1">
    <citation type="submission" date="2019-07" db="EMBL/GenBank/DDBJ databases">
        <title>Whole genome shotgun sequence of Cyclobacterium qasimii NBRC 106168.</title>
        <authorList>
            <person name="Hosoyama A."/>
            <person name="Uohara A."/>
            <person name="Ohji S."/>
            <person name="Ichikawa N."/>
        </authorList>
    </citation>
    <scope>NUCLEOTIDE SEQUENCE [LARGE SCALE GENOMIC DNA]</scope>
    <source>
        <strain evidence="8 9">NBRC 106168</strain>
    </source>
</reference>
<organism evidence="8 9">
    <name type="scientific">Cyclobacterium qasimii</name>
    <dbReference type="NCBI Taxonomy" id="1350429"/>
    <lineage>
        <taxon>Bacteria</taxon>
        <taxon>Pseudomonadati</taxon>
        <taxon>Bacteroidota</taxon>
        <taxon>Cytophagia</taxon>
        <taxon>Cytophagales</taxon>
        <taxon>Cyclobacteriaceae</taxon>
        <taxon>Cyclobacterium</taxon>
    </lineage>
</organism>
<dbReference type="GO" id="GO:0005886">
    <property type="term" value="C:plasma membrane"/>
    <property type="evidence" value="ECO:0007669"/>
    <property type="project" value="UniProtKB-SubCell"/>
</dbReference>
<evidence type="ECO:0000256" key="5">
    <source>
        <dbReference type="ARBA" id="ARBA00023136"/>
    </source>
</evidence>
<dbReference type="InterPro" id="IPR051449">
    <property type="entry name" value="ABC-2_transporter_component"/>
</dbReference>
<evidence type="ECO:0000256" key="3">
    <source>
        <dbReference type="ARBA" id="ARBA00022692"/>
    </source>
</evidence>
<evidence type="ECO:0000259" key="7">
    <source>
        <dbReference type="Pfam" id="PF12698"/>
    </source>
</evidence>
<dbReference type="RefSeq" id="WP_146948661.1">
    <property type="nucleotide sequence ID" value="NZ_BJYV01000029.1"/>
</dbReference>
<gene>
    <name evidence="8" type="primary">natB</name>
    <name evidence="8" type="ORF">CQA01_44530</name>
</gene>
<evidence type="ECO:0000313" key="8">
    <source>
        <dbReference type="EMBL" id="GEO23919.1"/>
    </source>
</evidence>
<sequence length="437" mass="48747">MANKIFLVIQREYLARVKKRSFLLATLITPLVFPTILGLFLWIGLSDATTSENRKVIEVVDENNSFFLESDELYSFSYGELGQENAKLLVQEGARFGFLYIPDLDVTNPDGVIFYSEETPPISMITSLQLLLQRKIEAFRLEASGIDPMILSSYKTNVDIQTIILSEAGGERVSNSVVNYAIGFLAGILIYTFIFVYGNQVMQGVIEEKSSRIIEILVSSLKPFQLMMGKIIGIGAVGLTQFLIWILLITVVSSVVMGYFGMKMPQQQMLEMSSQQELFSTVDNPELLEVLQMVQGLDFAQVTLTFLVYFVGGFLLYGAFFAAIGAAVDSPSDAQQFMFPVTIPLLVAYMGLFIFVLDDPNSNVSFWLSIIPFTSPVAMMGRVSFGVPWQELALSIALLVAGFLSTTWLAGKIYRIGILVHGSKVNYKVLWKWLKQN</sequence>
<comment type="subcellular location">
    <subcellularLocation>
        <location evidence="1">Cell membrane</location>
        <topology evidence="1">Multi-pass membrane protein</topology>
    </subcellularLocation>
</comment>
<feature type="domain" description="ABC-2 type transporter transmembrane" evidence="7">
    <location>
        <begin position="20"/>
        <end position="410"/>
    </location>
</feature>
<dbReference type="Gene3D" id="3.40.190.10">
    <property type="entry name" value="Periplasmic binding protein-like II"/>
    <property type="match status" value="1"/>
</dbReference>
<keyword evidence="9" id="KW-1185">Reference proteome</keyword>
<dbReference type="SUPFAM" id="SSF53850">
    <property type="entry name" value="Periplasmic binding protein-like II"/>
    <property type="match status" value="1"/>
</dbReference>
<accession>A0A512CI91</accession>
<evidence type="ECO:0000256" key="6">
    <source>
        <dbReference type="SAM" id="Phobius"/>
    </source>
</evidence>
<feature type="transmembrane region" description="Helical" evidence="6">
    <location>
        <begin position="21"/>
        <end position="45"/>
    </location>
</feature>
<dbReference type="Pfam" id="PF12698">
    <property type="entry name" value="ABC2_membrane_3"/>
    <property type="match status" value="1"/>
</dbReference>
<feature type="transmembrane region" description="Helical" evidence="6">
    <location>
        <begin position="364"/>
        <end position="386"/>
    </location>
</feature>
<comment type="caution">
    <text evidence="8">The sequence shown here is derived from an EMBL/GenBank/DDBJ whole genome shotgun (WGS) entry which is preliminary data.</text>
</comment>
<keyword evidence="3 6" id="KW-0812">Transmembrane</keyword>